<dbReference type="InterPro" id="IPR050190">
    <property type="entry name" value="UPF0213_domain"/>
</dbReference>
<dbReference type="STRING" id="679200.HMPREF9333_01185"/>
<keyword evidence="4" id="KW-1185">Reference proteome</keyword>
<dbReference type="InterPro" id="IPR035901">
    <property type="entry name" value="GIY-YIG_endonuc_sf"/>
</dbReference>
<evidence type="ECO:0000259" key="2">
    <source>
        <dbReference type="PROSITE" id="PS50164"/>
    </source>
</evidence>
<dbReference type="Pfam" id="PF01541">
    <property type="entry name" value="GIY-YIG"/>
    <property type="match status" value="1"/>
</dbReference>
<protein>
    <recommendedName>
        <fullName evidence="2">GIY-YIG domain-containing protein</fullName>
    </recommendedName>
</protein>
<reference evidence="3 4" key="1">
    <citation type="submission" date="2011-08" db="EMBL/GenBank/DDBJ databases">
        <title>The Genome Sequence of Johnsonella ignava ATCC 51276.</title>
        <authorList>
            <consortium name="The Broad Institute Genome Sequencing Platform"/>
            <person name="Earl A."/>
            <person name="Ward D."/>
            <person name="Feldgarden M."/>
            <person name="Gevers D."/>
            <person name="Izard J."/>
            <person name="Blanton J.M."/>
            <person name="Baranova O.V."/>
            <person name="Dewhirst F.E."/>
            <person name="Young S.K."/>
            <person name="Zeng Q."/>
            <person name="Gargeya S."/>
            <person name="Fitzgerald M."/>
            <person name="Haas B."/>
            <person name="Abouelleil A."/>
            <person name="Alvarado L."/>
            <person name="Arachchi H.M."/>
            <person name="Berlin A."/>
            <person name="Brown A."/>
            <person name="Chapman S.B."/>
            <person name="Chen Z."/>
            <person name="Dunbar C."/>
            <person name="Freedman E."/>
            <person name="Gearin G."/>
            <person name="Gellesch M."/>
            <person name="Goldberg J."/>
            <person name="Griggs A."/>
            <person name="Gujja S."/>
            <person name="Heiman D."/>
            <person name="Howarth C."/>
            <person name="Larson L."/>
            <person name="Lui A."/>
            <person name="MacDonald P.J.P."/>
            <person name="Montmayeur A."/>
            <person name="Murphy C."/>
            <person name="Neiman D."/>
            <person name="Pearson M."/>
            <person name="Priest M."/>
            <person name="Roberts A."/>
            <person name="Saif S."/>
            <person name="Shea T."/>
            <person name="Shenoy N."/>
            <person name="Sisk P."/>
            <person name="Stolte C."/>
            <person name="Sykes S."/>
            <person name="Wortman J."/>
            <person name="Nusbaum C."/>
            <person name="Birren B."/>
        </authorList>
    </citation>
    <scope>NUCLEOTIDE SEQUENCE [LARGE SCALE GENOMIC DNA]</scope>
    <source>
        <strain evidence="3 4">ATCC 51276</strain>
    </source>
</reference>
<evidence type="ECO:0000313" key="4">
    <source>
        <dbReference type="Proteomes" id="UP000003011"/>
    </source>
</evidence>
<feature type="domain" description="GIY-YIG" evidence="2">
    <location>
        <begin position="23"/>
        <end position="98"/>
    </location>
</feature>
<dbReference type="RefSeq" id="WP_005540634.1">
    <property type="nucleotide sequence ID" value="NZ_JH378832.1"/>
</dbReference>
<dbReference type="InterPro" id="IPR000305">
    <property type="entry name" value="GIY-YIG_endonuc"/>
</dbReference>
<comment type="caution">
    <text evidence="3">The sequence shown here is derived from an EMBL/GenBank/DDBJ whole genome shotgun (WGS) entry which is preliminary data.</text>
</comment>
<dbReference type="Gene3D" id="3.40.1440.10">
    <property type="entry name" value="GIY-YIG endonuclease"/>
    <property type="match status" value="1"/>
</dbReference>
<gene>
    <name evidence="3" type="ORF">HMPREF9333_01185</name>
</gene>
<dbReference type="PROSITE" id="PS50164">
    <property type="entry name" value="GIY_YIG"/>
    <property type="match status" value="1"/>
</dbReference>
<dbReference type="PANTHER" id="PTHR34477">
    <property type="entry name" value="UPF0213 PROTEIN YHBQ"/>
    <property type="match status" value="1"/>
</dbReference>
<dbReference type="EMBL" id="ACZL01000021">
    <property type="protein sequence ID" value="EHI55470.1"/>
    <property type="molecule type" value="Genomic_DNA"/>
</dbReference>
<dbReference type="OrthoDB" id="9807770at2"/>
<proteinExistence type="inferred from homology"/>
<dbReference type="SUPFAM" id="SSF82771">
    <property type="entry name" value="GIY-YIG endonuclease"/>
    <property type="match status" value="1"/>
</dbReference>
<dbReference type="Proteomes" id="UP000003011">
    <property type="component" value="Unassembled WGS sequence"/>
</dbReference>
<evidence type="ECO:0000256" key="1">
    <source>
        <dbReference type="ARBA" id="ARBA00007435"/>
    </source>
</evidence>
<evidence type="ECO:0000313" key="3">
    <source>
        <dbReference type="EMBL" id="EHI55470.1"/>
    </source>
</evidence>
<name>G5GHZ5_9FIRM</name>
<dbReference type="HOGENOM" id="CLU_135650_0_3_9"/>
<dbReference type="AlphaFoldDB" id="G5GHZ5"/>
<sequence>MTKKEPCTYSLQEKPDNGVRAVCVNYTYILICSDKTYYCGWTNNLEKRVEMHKSGKGAKYTRSRLPVELVYYETFISKSDAMKREIEIKSMTKKQKEKLINR</sequence>
<dbReference type="eggNOG" id="COG2827">
    <property type="taxonomic scope" value="Bacteria"/>
</dbReference>
<accession>G5GHZ5</accession>
<dbReference type="PANTHER" id="PTHR34477:SF1">
    <property type="entry name" value="UPF0213 PROTEIN YHBQ"/>
    <property type="match status" value="1"/>
</dbReference>
<organism evidence="3 4">
    <name type="scientific">Johnsonella ignava ATCC 51276</name>
    <dbReference type="NCBI Taxonomy" id="679200"/>
    <lineage>
        <taxon>Bacteria</taxon>
        <taxon>Bacillati</taxon>
        <taxon>Bacillota</taxon>
        <taxon>Clostridia</taxon>
        <taxon>Lachnospirales</taxon>
        <taxon>Lachnospiraceae</taxon>
        <taxon>Johnsonella</taxon>
    </lineage>
</organism>
<comment type="similarity">
    <text evidence="1">Belongs to the UPF0213 family.</text>
</comment>
<dbReference type="CDD" id="cd10456">
    <property type="entry name" value="GIY-YIG_UPF0213"/>
    <property type="match status" value="1"/>
</dbReference>